<evidence type="ECO:0000313" key="4">
    <source>
        <dbReference type="Proteomes" id="UP000323454"/>
    </source>
</evidence>
<organism evidence="3 4">
    <name type="scientific">Solihabitans fulvus</name>
    <dbReference type="NCBI Taxonomy" id="1892852"/>
    <lineage>
        <taxon>Bacteria</taxon>
        <taxon>Bacillati</taxon>
        <taxon>Actinomycetota</taxon>
        <taxon>Actinomycetes</taxon>
        <taxon>Pseudonocardiales</taxon>
        <taxon>Pseudonocardiaceae</taxon>
        <taxon>Solihabitans</taxon>
    </lineage>
</organism>
<keyword evidence="2" id="KW-0732">Signal</keyword>
<feature type="region of interest" description="Disordered" evidence="1">
    <location>
        <begin position="480"/>
        <end position="547"/>
    </location>
</feature>
<feature type="region of interest" description="Disordered" evidence="1">
    <location>
        <begin position="306"/>
        <end position="379"/>
    </location>
</feature>
<dbReference type="AlphaFoldDB" id="A0A5B2X0Z2"/>
<feature type="compositionally biased region" description="Low complexity" evidence="1">
    <location>
        <begin position="620"/>
        <end position="629"/>
    </location>
</feature>
<dbReference type="Proteomes" id="UP000323454">
    <property type="component" value="Unassembled WGS sequence"/>
</dbReference>
<evidence type="ECO:0000256" key="2">
    <source>
        <dbReference type="SAM" id="SignalP"/>
    </source>
</evidence>
<reference evidence="3 4" key="1">
    <citation type="submission" date="2019-09" db="EMBL/GenBank/DDBJ databases">
        <title>Goodfellowia gen. nov., a new genus of the Pseudonocardineae related to Actinoalloteichus, containing Goodfellowia coeruleoviolacea gen. nov., comb. nov. gen. nov., comb. nov.</title>
        <authorList>
            <person name="Labeda D."/>
        </authorList>
    </citation>
    <scope>NUCLEOTIDE SEQUENCE [LARGE SCALE GENOMIC DNA]</scope>
    <source>
        <strain evidence="3 4">AN110305</strain>
    </source>
</reference>
<feature type="compositionally biased region" description="Polar residues" evidence="1">
    <location>
        <begin position="332"/>
        <end position="343"/>
    </location>
</feature>
<dbReference type="OrthoDB" id="3661198at2"/>
<feature type="region of interest" description="Disordered" evidence="1">
    <location>
        <begin position="616"/>
        <end position="663"/>
    </location>
</feature>
<gene>
    <name evidence="3" type="ORF">F0L68_25895</name>
</gene>
<feature type="signal peptide" evidence="2">
    <location>
        <begin position="1"/>
        <end position="28"/>
    </location>
</feature>
<keyword evidence="4" id="KW-1185">Reference proteome</keyword>
<feature type="chain" id="PRO_5022839232" description="Small secreted domain" evidence="2">
    <location>
        <begin position="29"/>
        <end position="1026"/>
    </location>
</feature>
<feature type="compositionally biased region" description="Polar residues" evidence="1">
    <location>
        <begin position="531"/>
        <end position="547"/>
    </location>
</feature>
<feature type="compositionally biased region" description="Low complexity" evidence="1">
    <location>
        <begin position="509"/>
        <end position="518"/>
    </location>
</feature>
<protein>
    <recommendedName>
        <fullName evidence="5">Small secreted domain</fullName>
    </recommendedName>
</protein>
<feature type="compositionally biased region" description="Polar residues" evidence="1">
    <location>
        <begin position="567"/>
        <end position="577"/>
    </location>
</feature>
<feature type="compositionally biased region" description="Polar residues" evidence="1">
    <location>
        <begin position="771"/>
        <end position="782"/>
    </location>
</feature>
<feature type="region of interest" description="Disordered" evidence="1">
    <location>
        <begin position="564"/>
        <end position="591"/>
    </location>
</feature>
<feature type="compositionally biased region" description="Polar residues" evidence="1">
    <location>
        <begin position="430"/>
        <end position="441"/>
    </location>
</feature>
<feature type="region of interest" description="Disordered" evidence="1">
    <location>
        <begin position="243"/>
        <end position="263"/>
    </location>
</feature>
<feature type="compositionally biased region" description="Polar residues" evidence="1">
    <location>
        <begin position="361"/>
        <end position="373"/>
    </location>
</feature>
<dbReference type="EMBL" id="VUOB01000048">
    <property type="protein sequence ID" value="KAA2256932.1"/>
    <property type="molecule type" value="Genomic_DNA"/>
</dbReference>
<feature type="compositionally biased region" description="Low complexity" evidence="1">
    <location>
        <begin position="483"/>
        <end position="495"/>
    </location>
</feature>
<sequence>MQTWAKRGIQSALVTGGLLMLGTGIASAQENVNPDQPPPPLDASVSVPVQAQNDAVGTPIGQIDVPPVNRDITVGTGTVTGTLPTGAVAPAQDVEAPVVDQTNPLVRGTADRIGGPATDGIFRGNSVQAHVLAPVDFSGNAIAAGGDAVTQNQSDQDVARPNRVTTDGDHGALAGNVVDVEWALPFLLDGNAISLLGNAESENQSSQEDRVGGDVTSDGDKGTLSGTIVDGQWATPVQFSGNSVAGGGNAETNNEGDSTATSCGSLFTSGKDATGSGTIGGVPIGVPIEINGLAVSGIGNTNATSQNSAVAQGGSADRPGVNNIPAWAHTNGDPSTVSGNVVQPQAAGTAAVDDDAVSAVGNSTADSSTNNQAKAGGFTDTSGTGSAGAGNIVDAPVALPVNGGGDSVAGAGNANTTHDNTGVTQAGDGTYTNGDNSTLSANTASVPPATAADVCGDAVGGAGNGSAQCSNNVDSRAGGYNGTTGNDSTGSGNIGQTPTAVPLEAFGDSASAAGNSSSPGTTETKDVRSGGTPNSNDDNGTASSNVVTAPTALGGQVFGDSAALVGNPSSSTDSCTTMIAGGDPTANGKHGAASGNIVQAPTSNPAQVFGSTVVGGGNGTTDTTSNTTSKAGGNATSHGDHGSVAGNIIGVPEGSAPTVAGDDVDAAANDDVATASNLSSKAGGASTTGGDFGSISGDVITAEATPLTQEQGDSVAAAGNGPVAMDNASDVDTGGPITTSGQNSSVSGSVIDAPVTAQPQVDGDPIAAAGSSETTDSNTMDSDTGGPVTTDGSGTLSGTELAQVPATAETRVHDVPVEVVGQATDQDTDEDTLDDGNTAGVGDAPEAMRGITLPTGVDHLVQANELPSFAKLDSLGNAMPRPAHRARSLPTDGAGLPNFAGKLPVGGSALNLTPNLGGLLPQLGGAHGRSLNTLPNVNSLPVGNLAKATGLVSGLIGGAHGRSLSGVPAVPAVPSTDAVQAPSLSNIKLDPAGDALKTGQAGRSFQTPALSALDTAAVQRTLTGQL</sequence>
<evidence type="ECO:0000256" key="1">
    <source>
        <dbReference type="SAM" id="MobiDB-lite"/>
    </source>
</evidence>
<reference evidence="3 4" key="2">
    <citation type="submission" date="2019-09" db="EMBL/GenBank/DDBJ databases">
        <authorList>
            <person name="Jin C."/>
        </authorList>
    </citation>
    <scope>NUCLEOTIDE SEQUENCE [LARGE SCALE GENOMIC DNA]</scope>
    <source>
        <strain evidence="3 4">AN110305</strain>
    </source>
</reference>
<evidence type="ECO:0008006" key="5">
    <source>
        <dbReference type="Google" id="ProtNLM"/>
    </source>
</evidence>
<name>A0A5B2X0Z2_9PSEU</name>
<feature type="compositionally biased region" description="Polar residues" evidence="1">
    <location>
        <begin position="736"/>
        <end position="748"/>
    </location>
</feature>
<feature type="region of interest" description="Disordered" evidence="1">
    <location>
        <begin position="409"/>
        <end position="441"/>
    </location>
</feature>
<comment type="caution">
    <text evidence="3">The sequence shown here is derived from an EMBL/GenBank/DDBJ whole genome shotgun (WGS) entry which is preliminary data.</text>
</comment>
<feature type="region of interest" description="Disordered" evidence="1">
    <location>
        <begin position="824"/>
        <end position="847"/>
    </location>
</feature>
<proteinExistence type="predicted"/>
<evidence type="ECO:0000313" key="3">
    <source>
        <dbReference type="EMBL" id="KAA2256932.1"/>
    </source>
</evidence>
<feature type="region of interest" description="Disordered" evidence="1">
    <location>
        <begin position="709"/>
        <end position="798"/>
    </location>
</feature>
<feature type="compositionally biased region" description="Polar residues" evidence="1">
    <location>
        <begin position="413"/>
        <end position="424"/>
    </location>
</feature>
<accession>A0A5B2X0Z2</accession>
<feature type="region of interest" description="Disordered" evidence="1">
    <location>
        <begin position="199"/>
        <end position="227"/>
    </location>
</feature>
<dbReference type="RefSeq" id="WP_149852409.1">
    <property type="nucleotide sequence ID" value="NZ_VUOB01000048.1"/>
</dbReference>